<protein>
    <submittedName>
        <fullName evidence="1">Uncharacterized protein</fullName>
    </submittedName>
</protein>
<sequence length="73" mass="7988">MENEKPNNAVQHKVAQLAARMADLFMPCDGGEMIMGYAAILVLEKAIREDMPPSAVGLARDIAKTIKAEMEDK</sequence>
<dbReference type="RefSeq" id="WP_007048356.1">
    <property type="nucleotide sequence ID" value="NZ_GG704771.1"/>
</dbReference>
<dbReference type="STRING" id="411471.SUBVAR_07007"/>
<comment type="caution">
    <text evidence="1">The sequence shown here is derived from an EMBL/GenBank/DDBJ whole genome shotgun (WGS) entry which is preliminary data.</text>
</comment>
<dbReference type="EMBL" id="ACBY02000060">
    <property type="protein sequence ID" value="EFB74704.1"/>
    <property type="molecule type" value="Genomic_DNA"/>
</dbReference>
<proteinExistence type="predicted"/>
<dbReference type="Proteomes" id="UP000003438">
    <property type="component" value="Unassembled WGS sequence"/>
</dbReference>
<reference evidence="1" key="1">
    <citation type="submission" date="2009-12" db="EMBL/GenBank/DDBJ databases">
        <authorList>
            <person name="Weinstock G."/>
            <person name="Sodergren E."/>
            <person name="Clifton S."/>
            <person name="Fulton L."/>
            <person name="Fulton B."/>
            <person name="Courtney L."/>
            <person name="Fronick C."/>
            <person name="Harrison M."/>
            <person name="Strong C."/>
            <person name="Farmer C."/>
            <person name="Delahaunty K."/>
            <person name="Markovic C."/>
            <person name="Hall O."/>
            <person name="Minx P."/>
            <person name="Tomlinson C."/>
            <person name="Mitreva M."/>
            <person name="Nelson J."/>
            <person name="Hou S."/>
            <person name="Wollam A."/>
            <person name="Pepin K.H."/>
            <person name="Johnson M."/>
            <person name="Bhonagiri V."/>
            <person name="Nash W.E."/>
            <person name="Warren W."/>
            <person name="Chinwalla A."/>
            <person name="Mardis E.R."/>
            <person name="Wilson R.K."/>
        </authorList>
    </citation>
    <scope>NUCLEOTIDE SEQUENCE [LARGE SCALE GENOMIC DNA]</scope>
    <source>
        <strain evidence="1">DSM 15176</strain>
    </source>
</reference>
<evidence type="ECO:0000313" key="1">
    <source>
        <dbReference type="EMBL" id="EFB74704.1"/>
    </source>
</evidence>
<accession>D1PRH8</accession>
<evidence type="ECO:0000313" key="2">
    <source>
        <dbReference type="Proteomes" id="UP000003438"/>
    </source>
</evidence>
<keyword evidence="2" id="KW-1185">Reference proteome</keyword>
<dbReference type="AlphaFoldDB" id="D1PRH8"/>
<dbReference type="HOGENOM" id="CLU_2703475_0_0_9"/>
<gene>
    <name evidence="1" type="ORF">SUBVAR_07007</name>
</gene>
<name>D1PRH8_9FIRM</name>
<organism evidence="1 2">
    <name type="scientific">Subdoligranulum variabile DSM 15176</name>
    <dbReference type="NCBI Taxonomy" id="411471"/>
    <lineage>
        <taxon>Bacteria</taxon>
        <taxon>Bacillati</taxon>
        <taxon>Bacillota</taxon>
        <taxon>Clostridia</taxon>
        <taxon>Eubacteriales</taxon>
        <taxon>Oscillospiraceae</taxon>
        <taxon>Subdoligranulum</taxon>
    </lineage>
</organism>